<dbReference type="OrthoDB" id="5881018at2759"/>
<accession>E3MLQ1</accession>
<proteinExistence type="predicted"/>
<name>E3MLQ1_CAERE</name>
<dbReference type="InParanoid" id="E3MLQ1"/>
<dbReference type="EMBL" id="DS268455">
    <property type="protein sequence ID" value="EFP04670.1"/>
    <property type="molecule type" value="Genomic_DNA"/>
</dbReference>
<organism evidence="3">
    <name type="scientific">Caenorhabditis remanei</name>
    <name type="common">Caenorhabditis vulgaris</name>
    <dbReference type="NCBI Taxonomy" id="31234"/>
    <lineage>
        <taxon>Eukaryota</taxon>
        <taxon>Metazoa</taxon>
        <taxon>Ecdysozoa</taxon>
        <taxon>Nematoda</taxon>
        <taxon>Chromadorea</taxon>
        <taxon>Rhabditida</taxon>
        <taxon>Rhabditina</taxon>
        <taxon>Rhabditomorpha</taxon>
        <taxon>Rhabditoidea</taxon>
        <taxon>Rhabditidae</taxon>
        <taxon>Peloderinae</taxon>
        <taxon>Caenorhabditis</taxon>
    </lineage>
</organism>
<dbReference type="Proteomes" id="UP000008281">
    <property type="component" value="Unassembled WGS sequence"/>
</dbReference>
<feature type="compositionally biased region" description="Polar residues" evidence="1">
    <location>
        <begin position="431"/>
        <end position="442"/>
    </location>
</feature>
<gene>
    <name evidence="2" type="ORF">CRE_31231</name>
</gene>
<evidence type="ECO:0000313" key="3">
    <source>
        <dbReference type="Proteomes" id="UP000008281"/>
    </source>
</evidence>
<dbReference type="HOGENOM" id="CLU_038442_0_0_1"/>
<dbReference type="AlphaFoldDB" id="E3MLQ1"/>
<evidence type="ECO:0000313" key="2">
    <source>
        <dbReference type="EMBL" id="EFP04670.1"/>
    </source>
</evidence>
<keyword evidence="3" id="KW-1185">Reference proteome</keyword>
<evidence type="ECO:0000256" key="1">
    <source>
        <dbReference type="SAM" id="MobiDB-lite"/>
    </source>
</evidence>
<protein>
    <submittedName>
        <fullName evidence="2">Uncharacterized protein</fullName>
    </submittedName>
</protein>
<sequence length="467" mass="53676">MNSKTKRYDLTVWNMVQVPVMGIRKDPKAPQSLTHWVASYPRTMLFPSTYALPNYLHKHYKINHYLLDDDDMLAIKHITADTPGFKWTNESVTGFASLENFMRLVLTIPGNYQQKKLYMRMIPALQMGETRNRVARVFVDEVALMIPLLKEQQGEPLEDPKGVQEKLFKLLNHPEKAYCSTITLERLHELLCEYDIDKSLLSLVDDPVHIIGCKSFAQTGVHFKILNTVGTKMISREQAVLYMYETLICGVNWTGIDKEKKRVILETIFGCSVSEENCYILYIPFLKVILNLKKKNPEIYNTGDQWKDFLYLNKCPNDFVSPDDFKEITDDFDIDYFDNPFIRENLLPVWLVRAMLVLGWMNGIVRDESDLLKFVSNIIFVLVDALMPSVPPQDRQRIIDTGNAALELWLASSDSSESENEESPKEVLDANQPSTSQPQEHSSQGKEIPANIKHDEDKKNPVSKDSS</sequence>
<feature type="region of interest" description="Disordered" evidence="1">
    <location>
        <begin position="412"/>
        <end position="467"/>
    </location>
</feature>
<dbReference type="STRING" id="31234.E3MLQ1"/>
<reference evidence="2" key="1">
    <citation type="submission" date="2007-07" db="EMBL/GenBank/DDBJ databases">
        <title>PCAP assembly of the Caenorhabditis remanei genome.</title>
        <authorList>
            <consortium name="The Caenorhabditis remanei Sequencing Consortium"/>
            <person name="Wilson R.K."/>
        </authorList>
    </citation>
    <scope>NUCLEOTIDE SEQUENCE [LARGE SCALE GENOMIC DNA]</scope>
    <source>
        <strain evidence="2">PB4641</strain>
    </source>
</reference>
<feature type="compositionally biased region" description="Basic and acidic residues" evidence="1">
    <location>
        <begin position="452"/>
        <end position="467"/>
    </location>
</feature>